<dbReference type="Proteomes" id="UP000611629">
    <property type="component" value="Unassembled WGS sequence"/>
</dbReference>
<comment type="catalytic activity">
    <reaction evidence="10">
        <text>O-phospho-L-serine + H2O = L-serine + phosphate</text>
        <dbReference type="Rhea" id="RHEA:21208"/>
        <dbReference type="ChEBI" id="CHEBI:15377"/>
        <dbReference type="ChEBI" id="CHEBI:33384"/>
        <dbReference type="ChEBI" id="CHEBI:43474"/>
        <dbReference type="ChEBI" id="CHEBI:57524"/>
        <dbReference type="EC" id="3.1.3.3"/>
    </reaction>
</comment>
<keyword evidence="6" id="KW-0479">Metal-binding</keyword>
<comment type="similarity">
    <text evidence="3">Belongs to the HAD-like hydrolase superfamily. SerB family.</text>
</comment>
<dbReference type="InterPro" id="IPR036412">
    <property type="entry name" value="HAD-like_sf"/>
</dbReference>
<keyword evidence="5" id="KW-0028">Amino-acid biosynthesis</keyword>
<sequence length="225" mass="26644">MQKYSEHFQKLITFEVIDPEVWYTKVKRVYLEWEKRYGDFEEYLEILAGVYLDELKGFDKSYIEYIADHVIKSNGDMIYKYSRNQIEYHKKQNHKVFFISGSPDFLVSKMAEKYKATDFRGSIYKVDSQNRFTGEIVKMWDSESKQRELNNLIKVYDVDLENSYAYGDTTGDFSMLKMIGNPVAINPNIDLLLSIREDEELSKKATIIVERKNVIYKLDPNIELL</sequence>
<dbReference type="AlphaFoldDB" id="A0A974BK14"/>
<reference evidence="12" key="1">
    <citation type="submission" date="2020-07" db="EMBL/GenBank/DDBJ databases">
        <title>Genomic analysis of a strain of Sedimentibacter Hydroxybenzoicus DSM7310.</title>
        <authorList>
            <person name="Ma S."/>
        </authorList>
    </citation>
    <scope>NUCLEOTIDE SEQUENCE</scope>
    <source>
        <strain evidence="12">DSM 7310</strain>
    </source>
</reference>
<evidence type="ECO:0000256" key="2">
    <source>
        <dbReference type="ARBA" id="ARBA00005135"/>
    </source>
</evidence>
<dbReference type="EC" id="3.1.3.3" evidence="4"/>
<organism evidence="12 13">
    <name type="scientific">Sedimentibacter hydroxybenzoicus DSM 7310</name>
    <dbReference type="NCBI Taxonomy" id="1123245"/>
    <lineage>
        <taxon>Bacteria</taxon>
        <taxon>Bacillati</taxon>
        <taxon>Bacillota</taxon>
        <taxon>Tissierellia</taxon>
        <taxon>Sedimentibacter</taxon>
    </lineage>
</organism>
<evidence type="ECO:0000256" key="6">
    <source>
        <dbReference type="ARBA" id="ARBA00022723"/>
    </source>
</evidence>
<evidence type="ECO:0000313" key="13">
    <source>
        <dbReference type="Proteomes" id="UP000611629"/>
    </source>
</evidence>
<dbReference type="PANTHER" id="PTHR43344:SF2">
    <property type="entry name" value="PHOSPHOSERINE PHOSPHATASE"/>
    <property type="match status" value="1"/>
</dbReference>
<dbReference type="RefSeq" id="WP_179238226.1">
    <property type="nucleotide sequence ID" value="NZ_JACBNQ010000010.1"/>
</dbReference>
<dbReference type="GO" id="GO:0005737">
    <property type="term" value="C:cytoplasm"/>
    <property type="evidence" value="ECO:0007669"/>
    <property type="project" value="TreeGrafter"/>
</dbReference>
<dbReference type="SUPFAM" id="SSF56784">
    <property type="entry name" value="HAD-like"/>
    <property type="match status" value="1"/>
</dbReference>
<dbReference type="InterPro" id="IPR050582">
    <property type="entry name" value="HAD-like_SerB"/>
</dbReference>
<comment type="catalytic activity">
    <reaction evidence="11">
        <text>O-phospho-D-serine + H2O = D-serine + phosphate</text>
        <dbReference type="Rhea" id="RHEA:24873"/>
        <dbReference type="ChEBI" id="CHEBI:15377"/>
        <dbReference type="ChEBI" id="CHEBI:35247"/>
        <dbReference type="ChEBI" id="CHEBI:43474"/>
        <dbReference type="ChEBI" id="CHEBI:58680"/>
        <dbReference type="EC" id="3.1.3.3"/>
    </reaction>
</comment>
<dbReference type="NCBIfam" id="TIGR01490">
    <property type="entry name" value="HAD-SF-IB-hyp1"/>
    <property type="match status" value="1"/>
</dbReference>
<protein>
    <recommendedName>
        <fullName evidence="4">phosphoserine phosphatase</fullName>
        <ecNumber evidence="4">3.1.3.3</ecNumber>
    </recommendedName>
</protein>
<evidence type="ECO:0000256" key="3">
    <source>
        <dbReference type="ARBA" id="ARBA00009184"/>
    </source>
</evidence>
<dbReference type="NCBIfam" id="TIGR01488">
    <property type="entry name" value="HAD-SF-IB"/>
    <property type="match status" value="1"/>
</dbReference>
<proteinExistence type="inferred from homology"/>
<evidence type="ECO:0000256" key="9">
    <source>
        <dbReference type="ARBA" id="ARBA00023299"/>
    </source>
</evidence>
<evidence type="ECO:0000256" key="5">
    <source>
        <dbReference type="ARBA" id="ARBA00022605"/>
    </source>
</evidence>
<comment type="pathway">
    <text evidence="2">Amino-acid biosynthesis; L-serine biosynthesis; L-serine from 3-phospho-D-glycerate: step 3/3.</text>
</comment>
<dbReference type="InterPro" id="IPR006385">
    <property type="entry name" value="HAD_hydro_SerB1"/>
</dbReference>
<evidence type="ECO:0000256" key="7">
    <source>
        <dbReference type="ARBA" id="ARBA00022801"/>
    </source>
</evidence>
<gene>
    <name evidence="12" type="ORF">HZF24_10255</name>
</gene>
<comment type="caution">
    <text evidence="12">The sequence shown here is derived from an EMBL/GenBank/DDBJ whole genome shotgun (WGS) entry which is preliminary data.</text>
</comment>
<evidence type="ECO:0000256" key="8">
    <source>
        <dbReference type="ARBA" id="ARBA00022842"/>
    </source>
</evidence>
<dbReference type="PANTHER" id="PTHR43344">
    <property type="entry name" value="PHOSPHOSERINE PHOSPHATASE"/>
    <property type="match status" value="1"/>
</dbReference>
<keyword evidence="13" id="KW-1185">Reference proteome</keyword>
<evidence type="ECO:0000256" key="10">
    <source>
        <dbReference type="ARBA" id="ARBA00048138"/>
    </source>
</evidence>
<dbReference type="Pfam" id="PF12710">
    <property type="entry name" value="HAD"/>
    <property type="match status" value="1"/>
</dbReference>
<dbReference type="GO" id="GO:0000287">
    <property type="term" value="F:magnesium ion binding"/>
    <property type="evidence" value="ECO:0007669"/>
    <property type="project" value="TreeGrafter"/>
</dbReference>
<comment type="cofactor">
    <cofactor evidence="1">
        <name>Mg(2+)</name>
        <dbReference type="ChEBI" id="CHEBI:18420"/>
    </cofactor>
</comment>
<evidence type="ECO:0000313" key="12">
    <source>
        <dbReference type="EMBL" id="NYB74517.1"/>
    </source>
</evidence>
<keyword evidence="8" id="KW-0460">Magnesium</keyword>
<evidence type="ECO:0000256" key="11">
    <source>
        <dbReference type="ARBA" id="ARBA00048523"/>
    </source>
</evidence>
<dbReference type="EMBL" id="JACBNQ010000010">
    <property type="protein sequence ID" value="NYB74517.1"/>
    <property type="molecule type" value="Genomic_DNA"/>
</dbReference>
<dbReference type="GO" id="GO:0036424">
    <property type="term" value="F:L-phosphoserine phosphatase activity"/>
    <property type="evidence" value="ECO:0007669"/>
    <property type="project" value="TreeGrafter"/>
</dbReference>
<dbReference type="Gene3D" id="3.40.50.1000">
    <property type="entry name" value="HAD superfamily/HAD-like"/>
    <property type="match status" value="1"/>
</dbReference>
<keyword evidence="9" id="KW-0718">Serine biosynthesis</keyword>
<keyword evidence="7 12" id="KW-0378">Hydrolase</keyword>
<evidence type="ECO:0000256" key="1">
    <source>
        <dbReference type="ARBA" id="ARBA00001946"/>
    </source>
</evidence>
<evidence type="ECO:0000256" key="4">
    <source>
        <dbReference type="ARBA" id="ARBA00012640"/>
    </source>
</evidence>
<accession>A0A974BK14</accession>
<dbReference type="InterPro" id="IPR023214">
    <property type="entry name" value="HAD_sf"/>
</dbReference>
<name>A0A974BK14_SEDHY</name>
<dbReference type="GO" id="GO:0006564">
    <property type="term" value="P:L-serine biosynthetic process"/>
    <property type="evidence" value="ECO:0007669"/>
    <property type="project" value="UniProtKB-KW"/>
</dbReference>